<keyword evidence="3" id="KW-1185">Reference proteome</keyword>
<reference evidence="2 3" key="1">
    <citation type="submission" date="2019-05" db="EMBL/GenBank/DDBJ databases">
        <title>Whole genome sequence analysis of Cupriavidus campinensis S14E4C strain.</title>
        <authorList>
            <person name="Abbaszade G."/>
            <person name="Szabo A."/>
            <person name="Toumi M."/>
            <person name="Toth E."/>
        </authorList>
    </citation>
    <scope>NUCLEOTIDE SEQUENCE [LARGE SCALE GENOMIC DNA]</scope>
    <source>
        <strain evidence="2 3">S14E4C</strain>
    </source>
</reference>
<dbReference type="PANTHER" id="PTHR47698">
    <property type="entry name" value="FATTY-ACID-BINDING PROTEIN 3, CHLOROPLASTIC"/>
    <property type="match status" value="1"/>
</dbReference>
<organism evidence="2 3">
    <name type="scientific">Cupriavidus campinensis</name>
    <dbReference type="NCBI Taxonomy" id="151783"/>
    <lineage>
        <taxon>Bacteria</taxon>
        <taxon>Pseudomonadati</taxon>
        <taxon>Pseudomonadota</taxon>
        <taxon>Betaproteobacteria</taxon>
        <taxon>Burkholderiales</taxon>
        <taxon>Burkholderiaceae</taxon>
        <taxon>Cupriavidus</taxon>
    </lineage>
</organism>
<proteinExistence type="predicted"/>
<dbReference type="EMBL" id="VCIZ01000004">
    <property type="protein sequence ID" value="TSP13020.1"/>
    <property type="molecule type" value="Genomic_DNA"/>
</dbReference>
<evidence type="ECO:0000313" key="3">
    <source>
        <dbReference type="Proteomes" id="UP000318943"/>
    </source>
</evidence>
<feature type="domain" description="Chalcone isomerase" evidence="1">
    <location>
        <begin position="47"/>
        <end position="215"/>
    </location>
</feature>
<dbReference type="InterPro" id="IPR036298">
    <property type="entry name" value="Chalcone_isomerase_sf"/>
</dbReference>
<dbReference type="Gene3D" id="3.50.70.10">
    <property type="match status" value="1"/>
</dbReference>
<dbReference type="InterPro" id="IPR016087">
    <property type="entry name" value="Chalcone_isomerase"/>
</dbReference>
<dbReference type="Pfam" id="PF16036">
    <property type="entry name" value="Chalcone_3"/>
    <property type="match status" value="1"/>
</dbReference>
<comment type="caution">
    <text evidence="2">The sequence shown here is derived from an EMBL/GenBank/DDBJ whole genome shotgun (WGS) entry which is preliminary data.</text>
</comment>
<dbReference type="SUPFAM" id="SSF54626">
    <property type="entry name" value="Chalcone isomerase"/>
    <property type="match status" value="1"/>
</dbReference>
<evidence type="ECO:0000313" key="2">
    <source>
        <dbReference type="EMBL" id="TSP13020.1"/>
    </source>
</evidence>
<dbReference type="PANTHER" id="PTHR47698:SF2">
    <property type="entry name" value="FATTY-ACID-BINDING PROTEIN 3, CHLOROPLASTIC"/>
    <property type="match status" value="1"/>
</dbReference>
<dbReference type="InterPro" id="IPR016088">
    <property type="entry name" value="Chalcone_isomerase_3-sand"/>
</dbReference>
<sequence length="216" mass="23279">MPNLVLPAAPMKVPARRSTALRRHAAALAVAVGLLSPLSAISTHAMAMEIEGVRFDDATRVGGKELQLNGAGLRAVFVIKGYAAGLYLPERARNAAVALGTHGPKRLQIRPLREVESDAFVRALNSGLRENHSEPQLKLLADRLTQLEQNMTLVGTARRGDVINFDYAPDSGTVVAVNGIPRGRPIPGEDFYQAVLRIFLGEHPVDRELKRGLLGG</sequence>
<gene>
    <name evidence="2" type="ORF">FGG12_08915</name>
</gene>
<protein>
    <recommendedName>
        <fullName evidence="1">Chalcone isomerase domain-containing protein</fullName>
    </recommendedName>
</protein>
<accession>A0ABY3EPY4</accession>
<name>A0ABY3EPY4_9BURK</name>
<evidence type="ECO:0000259" key="1">
    <source>
        <dbReference type="Pfam" id="PF16036"/>
    </source>
</evidence>
<dbReference type="Proteomes" id="UP000318943">
    <property type="component" value="Unassembled WGS sequence"/>
</dbReference>